<dbReference type="GO" id="GO:0016491">
    <property type="term" value="F:oxidoreductase activity"/>
    <property type="evidence" value="ECO:0007669"/>
    <property type="project" value="UniProtKB-KW"/>
</dbReference>
<dbReference type="PRINTS" id="PR00081">
    <property type="entry name" value="GDHRDH"/>
</dbReference>
<dbReference type="Pfam" id="PF13561">
    <property type="entry name" value="adh_short_C2"/>
    <property type="match status" value="1"/>
</dbReference>
<reference evidence="5 6" key="1">
    <citation type="submission" date="2018-03" db="EMBL/GenBank/DDBJ databases">
        <title>Genomic Encyclopedia of Archaeal and Bacterial Type Strains, Phase II (KMG-II): from individual species to whole genera.</title>
        <authorList>
            <person name="Goeker M."/>
        </authorList>
    </citation>
    <scope>NUCLEOTIDE SEQUENCE [LARGE SCALE GENOMIC DNA]</scope>
    <source>
        <strain evidence="5 6">DSM 45601</strain>
    </source>
</reference>
<comment type="caution">
    <text evidence="5">The sequence shown here is derived from an EMBL/GenBank/DDBJ whole genome shotgun (WGS) entry which is preliminary data.</text>
</comment>
<protein>
    <submittedName>
        <fullName evidence="5">3-oxoacyl-[acyl-carrier protein] reductase</fullName>
    </submittedName>
</protein>
<dbReference type="Proteomes" id="UP000237846">
    <property type="component" value="Unassembled WGS sequence"/>
</dbReference>
<dbReference type="InterPro" id="IPR002347">
    <property type="entry name" value="SDR_fam"/>
</dbReference>
<dbReference type="PROSITE" id="PS00061">
    <property type="entry name" value="ADH_SHORT"/>
    <property type="match status" value="1"/>
</dbReference>
<name>A0A2T0QB28_9ACTN</name>
<accession>A0A2T0QB28</accession>
<dbReference type="PRINTS" id="PR00080">
    <property type="entry name" value="SDRFAMILY"/>
</dbReference>
<feature type="region of interest" description="Disordered" evidence="3">
    <location>
        <begin position="1"/>
        <end position="21"/>
    </location>
</feature>
<dbReference type="InterPro" id="IPR036291">
    <property type="entry name" value="NAD(P)-bd_dom_sf"/>
</dbReference>
<evidence type="ECO:0000256" key="2">
    <source>
        <dbReference type="ARBA" id="ARBA00023002"/>
    </source>
</evidence>
<keyword evidence="2" id="KW-0560">Oxidoreductase</keyword>
<organism evidence="5 6">
    <name type="scientific">Allonocardiopsis opalescens</name>
    <dbReference type="NCBI Taxonomy" id="1144618"/>
    <lineage>
        <taxon>Bacteria</taxon>
        <taxon>Bacillati</taxon>
        <taxon>Actinomycetota</taxon>
        <taxon>Actinomycetes</taxon>
        <taxon>Streptosporangiales</taxon>
        <taxon>Allonocardiopsis</taxon>
    </lineage>
</organism>
<dbReference type="AlphaFoldDB" id="A0A2T0QB28"/>
<dbReference type="InterPro" id="IPR020904">
    <property type="entry name" value="Sc_DH/Rdtase_CS"/>
</dbReference>
<comment type="similarity">
    <text evidence="1">Belongs to the short-chain dehydrogenases/reductases (SDR) family.</text>
</comment>
<dbReference type="InterPro" id="IPR057326">
    <property type="entry name" value="KR_dom"/>
</dbReference>
<sequence length="260" mass="27441">MSAAEAPAETPAEAPQEAAPARVAVVTGGSRGLGRIVVERLLDRGWRVAVLSRTSNDFVAETTESAPDAFFWQPADLNEPHALRAAVRAVVRRFGRIDLLVNNAGVLHQELFLTTSPKQVDTLIATNLVAPIILTQGCARAMTQNGGGTIVNVSSINAIRGHRGVAVYSAAKAGLDGLSRSLARELGPLGIRVNSIVPGFFDSDMTTQVTDTNRERIQGRTPLGRLGTAQEVADAVLYLASEESSFITGQTIVVDGGITC</sequence>
<dbReference type="SMART" id="SM00822">
    <property type="entry name" value="PKS_KR"/>
    <property type="match status" value="1"/>
</dbReference>
<evidence type="ECO:0000313" key="6">
    <source>
        <dbReference type="Proteomes" id="UP000237846"/>
    </source>
</evidence>
<evidence type="ECO:0000256" key="3">
    <source>
        <dbReference type="SAM" id="MobiDB-lite"/>
    </source>
</evidence>
<evidence type="ECO:0000313" key="5">
    <source>
        <dbReference type="EMBL" id="PRY01021.1"/>
    </source>
</evidence>
<evidence type="ECO:0000256" key="1">
    <source>
        <dbReference type="ARBA" id="ARBA00006484"/>
    </source>
</evidence>
<feature type="domain" description="Ketoreductase" evidence="4">
    <location>
        <begin position="22"/>
        <end position="199"/>
    </location>
</feature>
<dbReference type="Gene3D" id="3.40.50.720">
    <property type="entry name" value="NAD(P)-binding Rossmann-like Domain"/>
    <property type="match status" value="1"/>
</dbReference>
<dbReference type="NCBIfam" id="NF005559">
    <property type="entry name" value="PRK07231.1"/>
    <property type="match status" value="1"/>
</dbReference>
<keyword evidence="6" id="KW-1185">Reference proteome</keyword>
<dbReference type="PANTHER" id="PTHR43639:SF1">
    <property type="entry name" value="SHORT-CHAIN DEHYDROGENASE_REDUCTASE FAMILY PROTEIN"/>
    <property type="match status" value="1"/>
</dbReference>
<dbReference type="OrthoDB" id="9804774at2"/>
<dbReference type="RefSeq" id="WP_106243432.1">
    <property type="nucleotide sequence ID" value="NZ_PVZC01000002.1"/>
</dbReference>
<dbReference type="PANTHER" id="PTHR43639">
    <property type="entry name" value="OXIDOREDUCTASE, SHORT-CHAIN DEHYDROGENASE/REDUCTASE FAMILY (AFU_ORTHOLOGUE AFUA_5G02870)"/>
    <property type="match status" value="1"/>
</dbReference>
<evidence type="ECO:0000259" key="4">
    <source>
        <dbReference type="SMART" id="SM00822"/>
    </source>
</evidence>
<proteinExistence type="inferred from homology"/>
<dbReference type="EMBL" id="PVZC01000002">
    <property type="protein sequence ID" value="PRY01021.1"/>
    <property type="molecule type" value="Genomic_DNA"/>
</dbReference>
<dbReference type="FunFam" id="3.40.50.720:FF:000173">
    <property type="entry name" value="3-oxoacyl-[acyl-carrier protein] reductase"/>
    <property type="match status" value="1"/>
</dbReference>
<gene>
    <name evidence="5" type="ORF">CLV72_102657</name>
</gene>
<dbReference type="SUPFAM" id="SSF51735">
    <property type="entry name" value="NAD(P)-binding Rossmann-fold domains"/>
    <property type="match status" value="1"/>
</dbReference>